<dbReference type="Pfam" id="PF04860">
    <property type="entry name" value="Phage_portal"/>
    <property type="match status" value="1"/>
</dbReference>
<keyword evidence="2" id="KW-1160">Virus entry into host cell</keyword>
<evidence type="ECO:0000256" key="1">
    <source>
        <dbReference type="ARBA" id="ARBA00022950"/>
    </source>
</evidence>
<dbReference type="EMBL" id="BK015614">
    <property type="protein sequence ID" value="DAE15905.1"/>
    <property type="molecule type" value="Genomic_DNA"/>
</dbReference>
<dbReference type="InterPro" id="IPR006427">
    <property type="entry name" value="Portal_HK97"/>
</dbReference>
<dbReference type="NCBIfam" id="TIGR01537">
    <property type="entry name" value="portal_HK97"/>
    <property type="match status" value="1"/>
</dbReference>
<organism evidence="4">
    <name type="scientific">Siphoviridae sp. ctfR912</name>
    <dbReference type="NCBI Taxonomy" id="2825596"/>
    <lineage>
        <taxon>Viruses</taxon>
        <taxon>Duplodnaviria</taxon>
        <taxon>Heunggongvirae</taxon>
        <taxon>Uroviricota</taxon>
        <taxon>Caudoviricetes</taxon>
    </lineage>
</organism>
<evidence type="ECO:0000256" key="3">
    <source>
        <dbReference type="ARBA" id="ARBA00023219"/>
    </source>
</evidence>
<keyword evidence="1" id="KW-1188">Viral release from host cell</keyword>
<sequence length="399" mass="45353">MGLFDFWNKRNKTASPPVGFVNPYEWRELISRDDGYIPLNKHPDVLIAVDKIADLVSNMTIQLMENTDKGDIRIRDELARKIDINPYKYMTRKTWIYRIVKDLLLDGDGNAVVHVGLIKGTDLIGELMPLNMRSVDFIDEENGEYYIRYGQIRLNPDEVVHFAINPDSQRAHIGTGYRIALKDIVENLSQATKTKNSFMRNKNVPSVVVSVNGDSDELANEKGRNAIIKSYLKTTNAGEPWIIPADMMKVDQVKPLTLKDIAINESVEIDKKTIAGLIGVPAFFLGVGTFNKEEYNTFINTRILSIAQIISQALTRDLLISPKRYFRLNPRSLYSYNITELVSAGSQMVQLAAMRRNELRDWVGLDPDPEMENIIVLENYLNQDDLDKQKKLKGGENDA</sequence>
<name>A0A8S5QAT1_9CAUD</name>
<dbReference type="InterPro" id="IPR006944">
    <property type="entry name" value="Phage/GTA_portal"/>
</dbReference>
<reference evidence="4" key="1">
    <citation type="journal article" date="2021" name="Proc. Natl. Acad. Sci. U.S.A.">
        <title>A Catalog of Tens of Thousands of Viruses from Human Metagenomes Reveals Hidden Associations with Chronic Diseases.</title>
        <authorList>
            <person name="Tisza M.J."/>
            <person name="Buck C.B."/>
        </authorList>
    </citation>
    <scope>NUCLEOTIDE SEQUENCE</scope>
    <source>
        <strain evidence="4">CtfR912</strain>
    </source>
</reference>
<evidence type="ECO:0000313" key="4">
    <source>
        <dbReference type="EMBL" id="DAE15905.1"/>
    </source>
</evidence>
<proteinExistence type="predicted"/>
<keyword evidence="2" id="KW-1162">Viral penetration into host cytoplasm</keyword>
<keyword evidence="3" id="KW-0231">Viral genome packaging</keyword>
<protein>
    <submittedName>
        <fullName evidence="4">Portal protein</fullName>
    </submittedName>
</protein>
<evidence type="ECO:0000256" key="2">
    <source>
        <dbReference type="ARBA" id="ARBA00023009"/>
    </source>
</evidence>
<accession>A0A8S5QAT1</accession>
<keyword evidence="2" id="KW-1171">Viral genome ejection through host cell envelope</keyword>
<keyword evidence="1" id="KW-0118">Viral capsid assembly</keyword>